<name>A0ABT2M089_9FIRM</name>
<comment type="caution">
    <text evidence="2">The sequence shown here is derived from an EMBL/GenBank/DDBJ whole genome shotgun (WGS) entry which is preliminary data.</text>
</comment>
<gene>
    <name evidence="2" type="ORF">N5B56_07460</name>
</gene>
<dbReference type="PANTHER" id="PTHR33360">
    <property type="entry name" value="TRANSPOSASE FOR INSERTION SEQUENCE ELEMENT IS200"/>
    <property type="match status" value="1"/>
</dbReference>
<reference evidence="2" key="1">
    <citation type="submission" date="2022-09" db="EMBL/GenBank/DDBJ databases">
        <title>Eubacterium sp. LFL-14 isolated from human feces.</title>
        <authorList>
            <person name="Liu F."/>
        </authorList>
    </citation>
    <scope>NUCLEOTIDE SEQUENCE</scope>
    <source>
        <strain evidence="2">LFL-14</strain>
    </source>
</reference>
<feature type="domain" description="Transposase IS200-like" evidence="1">
    <location>
        <begin position="9"/>
        <end position="127"/>
    </location>
</feature>
<dbReference type="Pfam" id="PF01797">
    <property type="entry name" value="Y1_Tnp"/>
    <property type="match status" value="1"/>
</dbReference>
<dbReference type="RefSeq" id="WP_260978656.1">
    <property type="nucleotide sequence ID" value="NZ_JAODBU010000006.1"/>
</dbReference>
<dbReference type="Gene3D" id="3.30.70.1290">
    <property type="entry name" value="Transposase IS200-like"/>
    <property type="match status" value="1"/>
</dbReference>
<dbReference type="PANTHER" id="PTHR33360:SF2">
    <property type="entry name" value="TRANSPOSASE FOR INSERTION SEQUENCE ELEMENT IS200"/>
    <property type="match status" value="1"/>
</dbReference>
<proteinExistence type="predicted"/>
<accession>A0ABT2M089</accession>
<dbReference type="EMBL" id="JAODBU010000006">
    <property type="protein sequence ID" value="MCT7398929.1"/>
    <property type="molecule type" value="Genomic_DNA"/>
</dbReference>
<dbReference type="InterPro" id="IPR002686">
    <property type="entry name" value="Transposase_17"/>
</dbReference>
<dbReference type="SMART" id="SM01321">
    <property type="entry name" value="Y1_Tnp"/>
    <property type="match status" value="1"/>
</dbReference>
<dbReference type="Proteomes" id="UP001431199">
    <property type="component" value="Unassembled WGS sequence"/>
</dbReference>
<evidence type="ECO:0000313" key="3">
    <source>
        <dbReference type="Proteomes" id="UP001431199"/>
    </source>
</evidence>
<sequence>MKQLSENDAYENYYQFVGATKYRKPLFYDNEIRDRLSCIIADIFNKKEEIELVESTVAYNHIHVLVKTQVDPSKVGQLLFGVSSRILRKEFPVLVEQIPKGLWGGKSFEPIVDKNHLDNCISYIRRHQPDNTKI</sequence>
<evidence type="ECO:0000259" key="1">
    <source>
        <dbReference type="SMART" id="SM01321"/>
    </source>
</evidence>
<dbReference type="InterPro" id="IPR036515">
    <property type="entry name" value="Transposase_17_sf"/>
</dbReference>
<protein>
    <submittedName>
        <fullName evidence="2">Transposase</fullName>
    </submittedName>
</protein>
<evidence type="ECO:0000313" key="2">
    <source>
        <dbReference type="EMBL" id="MCT7398929.1"/>
    </source>
</evidence>
<organism evidence="2 3">
    <name type="scientific">Eubacterium album</name>
    <dbReference type="NCBI Taxonomy" id="2978477"/>
    <lineage>
        <taxon>Bacteria</taxon>
        <taxon>Bacillati</taxon>
        <taxon>Bacillota</taxon>
        <taxon>Clostridia</taxon>
        <taxon>Eubacteriales</taxon>
        <taxon>Eubacteriaceae</taxon>
        <taxon>Eubacterium</taxon>
    </lineage>
</organism>
<dbReference type="SUPFAM" id="SSF143422">
    <property type="entry name" value="Transposase IS200-like"/>
    <property type="match status" value="1"/>
</dbReference>
<keyword evidence="3" id="KW-1185">Reference proteome</keyword>